<sequence>MTDFQYPEGYQLFAGVDEVGRGPLVGAVVTAAVILDPAKPIAGLADSKKLSEKTFSTG</sequence>
<feature type="domain" description="RNase H type-2" evidence="3">
    <location>
        <begin position="11"/>
        <end position="58"/>
    </location>
</feature>
<comment type="catalytic activity">
    <reaction evidence="2">
        <text>Endonucleolytic cleavage to 5'-phosphomonoester.</text>
        <dbReference type="EC" id="3.1.26.4"/>
    </reaction>
</comment>
<dbReference type="InterPro" id="IPR036397">
    <property type="entry name" value="RNaseH_sf"/>
</dbReference>
<dbReference type="Proteomes" id="UP000006235">
    <property type="component" value="Unassembled WGS sequence"/>
</dbReference>
<reference evidence="4 5" key="1">
    <citation type="submission" date="2011-07" db="EMBL/GenBank/DDBJ databases">
        <authorList>
            <person name="Harkins D.M."/>
            <person name="Madupu R."/>
            <person name="Durkin A.S."/>
            <person name="Torralba M."/>
            <person name="Methe B."/>
            <person name="Sutton G.G."/>
            <person name="Nelson K.E."/>
        </authorList>
    </citation>
    <scope>NUCLEOTIDE SEQUENCE [LARGE SCALE GENOMIC DNA]</scope>
    <source>
        <strain evidence="4 5">HK 85</strain>
    </source>
</reference>
<comment type="caution">
    <text evidence="4">The sequence shown here is derived from an EMBL/GenBank/DDBJ whole genome shotgun (WGS) entry which is preliminary data.</text>
</comment>
<keyword evidence="2" id="KW-0255">Endonuclease</keyword>
<dbReference type="InterPro" id="IPR012337">
    <property type="entry name" value="RNaseH-like_sf"/>
</dbReference>
<dbReference type="STRING" id="1035188.HMPREF9952_0154"/>
<comment type="similarity">
    <text evidence="2">Belongs to the RNase HII family.</text>
</comment>
<dbReference type="EMBL" id="AFUV01000006">
    <property type="protein sequence ID" value="EGV06480.1"/>
    <property type="molecule type" value="Genomic_DNA"/>
</dbReference>
<comment type="caution">
    <text evidence="1">Lacks conserved residue(s) required for the propagation of feature annotation.</text>
</comment>
<evidence type="ECO:0000313" key="5">
    <source>
        <dbReference type="Proteomes" id="UP000006235"/>
    </source>
</evidence>
<dbReference type="Gene3D" id="3.30.420.10">
    <property type="entry name" value="Ribonuclease H-like superfamily/Ribonuclease H"/>
    <property type="match status" value="1"/>
</dbReference>
<evidence type="ECO:0000313" key="4">
    <source>
        <dbReference type="EMBL" id="EGV06480.1"/>
    </source>
</evidence>
<evidence type="ECO:0000259" key="3">
    <source>
        <dbReference type="PROSITE" id="PS51975"/>
    </source>
</evidence>
<proteinExistence type="inferred from homology"/>
<comment type="function">
    <text evidence="2">Endonuclease that specifically degrades the RNA of RNA-DNA hybrids.</text>
</comment>
<organism evidence="4 5">
    <name type="scientific">Haemophilus pittmaniae HK 85</name>
    <dbReference type="NCBI Taxonomy" id="1035188"/>
    <lineage>
        <taxon>Bacteria</taxon>
        <taxon>Pseudomonadati</taxon>
        <taxon>Pseudomonadota</taxon>
        <taxon>Gammaproteobacteria</taxon>
        <taxon>Pasteurellales</taxon>
        <taxon>Pasteurellaceae</taxon>
        <taxon>Haemophilus</taxon>
    </lineage>
</organism>
<protein>
    <recommendedName>
        <fullName evidence="2">Ribonuclease</fullName>
        <ecNumber evidence="2">3.1.26.4</ecNumber>
    </recommendedName>
</protein>
<dbReference type="PROSITE" id="PS51975">
    <property type="entry name" value="RNASE_H_2"/>
    <property type="match status" value="1"/>
</dbReference>
<dbReference type="SUPFAM" id="SSF53098">
    <property type="entry name" value="Ribonuclease H-like"/>
    <property type="match status" value="1"/>
</dbReference>
<accession>F9Q7B0</accession>
<dbReference type="Pfam" id="PF01351">
    <property type="entry name" value="RNase_HII"/>
    <property type="match status" value="1"/>
</dbReference>
<keyword evidence="2" id="KW-0540">Nuclease</keyword>
<evidence type="ECO:0000256" key="2">
    <source>
        <dbReference type="RuleBase" id="RU003515"/>
    </source>
</evidence>
<dbReference type="AlphaFoldDB" id="F9Q7B0"/>
<name>F9Q7B0_9PAST</name>
<keyword evidence="2" id="KW-0378">Hydrolase</keyword>
<dbReference type="EC" id="3.1.26.4" evidence="2"/>
<gene>
    <name evidence="4" type="ORF">HMPREF9952_0154</name>
</gene>
<dbReference type="GO" id="GO:0004523">
    <property type="term" value="F:RNA-DNA hybrid ribonuclease activity"/>
    <property type="evidence" value="ECO:0007669"/>
    <property type="project" value="UniProtKB-EC"/>
</dbReference>
<dbReference type="GO" id="GO:0003723">
    <property type="term" value="F:RNA binding"/>
    <property type="evidence" value="ECO:0007669"/>
    <property type="project" value="UniProtKB-UniRule"/>
</dbReference>
<dbReference type="InterPro" id="IPR024567">
    <property type="entry name" value="RNase_HII/HIII_dom"/>
</dbReference>
<evidence type="ECO:0000256" key="1">
    <source>
        <dbReference type="PROSITE-ProRule" id="PRU01319"/>
    </source>
</evidence>